<evidence type="ECO:0000313" key="3">
    <source>
        <dbReference type="EMBL" id="GCD47104.1"/>
    </source>
</evidence>
<dbReference type="InterPro" id="IPR016181">
    <property type="entry name" value="Acyl_CoA_acyltransferase"/>
</dbReference>
<evidence type="ECO:0000313" key="4">
    <source>
        <dbReference type="Proteomes" id="UP000286746"/>
    </source>
</evidence>
<dbReference type="CDD" id="cd04301">
    <property type="entry name" value="NAT_SF"/>
    <property type="match status" value="1"/>
</dbReference>
<keyword evidence="3" id="KW-0808">Transferase</keyword>
<comment type="caution">
    <text evidence="3">The sequence shown here is derived from an EMBL/GenBank/DDBJ whole genome shotgun (WGS) entry which is preliminary data.</text>
</comment>
<dbReference type="GO" id="GO:0016747">
    <property type="term" value="F:acyltransferase activity, transferring groups other than amino-acyl groups"/>
    <property type="evidence" value="ECO:0007669"/>
    <property type="project" value="InterPro"/>
</dbReference>
<feature type="domain" description="N-acetyltransferase" evidence="2">
    <location>
        <begin position="26"/>
        <end position="167"/>
    </location>
</feature>
<organism evidence="3 4">
    <name type="scientific">Streptomyces paromomycinus</name>
    <name type="common">Streptomyces rimosus subsp. paromomycinus</name>
    <dbReference type="NCBI Taxonomy" id="92743"/>
    <lineage>
        <taxon>Bacteria</taxon>
        <taxon>Bacillati</taxon>
        <taxon>Actinomycetota</taxon>
        <taxon>Actinomycetes</taxon>
        <taxon>Kitasatosporales</taxon>
        <taxon>Streptomycetaceae</taxon>
        <taxon>Streptomyces</taxon>
    </lineage>
</organism>
<dbReference type="EMBL" id="BHZD01000001">
    <property type="protein sequence ID" value="GCD47104.1"/>
    <property type="molecule type" value="Genomic_DNA"/>
</dbReference>
<evidence type="ECO:0000259" key="2">
    <source>
        <dbReference type="PROSITE" id="PS51186"/>
    </source>
</evidence>
<dbReference type="Pfam" id="PF00583">
    <property type="entry name" value="Acetyltransf_1"/>
    <property type="match status" value="1"/>
</dbReference>
<dbReference type="PROSITE" id="PS51186">
    <property type="entry name" value="GNAT"/>
    <property type="match status" value="1"/>
</dbReference>
<dbReference type="Proteomes" id="UP000286746">
    <property type="component" value="Unassembled WGS sequence"/>
</dbReference>
<dbReference type="InterPro" id="IPR053144">
    <property type="entry name" value="Acetyltransferase_Butenolide"/>
</dbReference>
<protein>
    <submittedName>
        <fullName evidence="3">N-acetyltransferase</fullName>
    </submittedName>
</protein>
<dbReference type="RefSeq" id="WP_125057294.1">
    <property type="nucleotide sequence ID" value="NZ_BHZD01000001.1"/>
</dbReference>
<feature type="region of interest" description="Disordered" evidence="1">
    <location>
        <begin position="1"/>
        <end position="21"/>
    </location>
</feature>
<evidence type="ECO:0000256" key="1">
    <source>
        <dbReference type="SAM" id="MobiDB-lite"/>
    </source>
</evidence>
<gene>
    <name evidence="3" type="ORF">GKJPGBOP_06861</name>
</gene>
<accession>A0A401WCN7</accession>
<dbReference type="AlphaFoldDB" id="A0A401WCN7"/>
<dbReference type="Gene3D" id="3.40.630.30">
    <property type="match status" value="1"/>
</dbReference>
<keyword evidence="4" id="KW-1185">Reference proteome</keyword>
<name>A0A401WCN7_STREY</name>
<sequence length="167" mass="18000">MNDSTPDAPGERAPATVSDGIPAGYEVSTDADRLDLALIHHWLSTDAYWALGRPRERQDRAVAGSLNFGLYETGTADGAGPGRGRQVGYARVITDRTTFAWLCDVYIAPAARGKGLGTALVTHIRDHLAPYGLSRILLATGDAHDVYARVGFEPLSEPGKWMAFGFR</sequence>
<dbReference type="PANTHER" id="PTHR43233">
    <property type="entry name" value="FAMILY N-ACETYLTRANSFERASE, PUTATIVE (AFU_ORTHOLOGUE AFUA_6G03350)-RELATED"/>
    <property type="match status" value="1"/>
</dbReference>
<dbReference type="SUPFAM" id="SSF55729">
    <property type="entry name" value="Acyl-CoA N-acyltransferases (Nat)"/>
    <property type="match status" value="1"/>
</dbReference>
<dbReference type="PANTHER" id="PTHR43233:SF1">
    <property type="entry name" value="FAMILY N-ACETYLTRANSFERASE, PUTATIVE (AFU_ORTHOLOGUE AFUA_6G03350)-RELATED"/>
    <property type="match status" value="1"/>
</dbReference>
<dbReference type="InterPro" id="IPR000182">
    <property type="entry name" value="GNAT_dom"/>
</dbReference>
<reference evidence="3 4" key="1">
    <citation type="submission" date="2018-11" db="EMBL/GenBank/DDBJ databases">
        <title>Whole genome sequence of Streptomyces paromomycinus NBRC 15454(T).</title>
        <authorList>
            <person name="Komaki H."/>
            <person name="Tamura T."/>
        </authorList>
    </citation>
    <scope>NUCLEOTIDE SEQUENCE [LARGE SCALE GENOMIC DNA]</scope>
    <source>
        <strain evidence="3 4">NBRC 15454</strain>
    </source>
</reference>
<proteinExistence type="predicted"/>